<dbReference type="PATRIC" id="fig|1423775.4.peg.2111"/>
<dbReference type="Proteomes" id="UP000051248">
    <property type="component" value="Unassembled WGS sequence"/>
</dbReference>
<evidence type="ECO:0000313" key="1">
    <source>
        <dbReference type="EMBL" id="KRK80647.1"/>
    </source>
</evidence>
<protein>
    <submittedName>
        <fullName evidence="1">Uncharacterized protein</fullName>
    </submittedName>
</protein>
<reference evidence="1 2" key="1">
    <citation type="journal article" date="2015" name="Genome Announc.">
        <title>Expanding the biotechnology potential of lactobacilli through comparative genomics of 213 strains and associated genera.</title>
        <authorList>
            <person name="Sun Z."/>
            <person name="Harris H.M."/>
            <person name="McCann A."/>
            <person name="Guo C."/>
            <person name="Argimon S."/>
            <person name="Zhang W."/>
            <person name="Yang X."/>
            <person name="Jeffery I.B."/>
            <person name="Cooney J.C."/>
            <person name="Kagawa T.F."/>
            <person name="Liu W."/>
            <person name="Song Y."/>
            <person name="Salvetti E."/>
            <person name="Wrobel A."/>
            <person name="Rasinkangas P."/>
            <person name="Parkhill J."/>
            <person name="Rea M.C."/>
            <person name="O'Sullivan O."/>
            <person name="Ritari J."/>
            <person name="Douillard F.P."/>
            <person name="Paul Ross R."/>
            <person name="Yang R."/>
            <person name="Briner A.E."/>
            <person name="Felis G.E."/>
            <person name="de Vos W.M."/>
            <person name="Barrangou R."/>
            <person name="Klaenhammer T.R."/>
            <person name="Caufield P.W."/>
            <person name="Cui Y."/>
            <person name="Zhang H."/>
            <person name="O'Toole P.W."/>
        </authorList>
    </citation>
    <scope>NUCLEOTIDE SEQUENCE [LARGE SCALE GENOMIC DNA]</scope>
    <source>
        <strain evidence="1 2">DSM 19682</strain>
    </source>
</reference>
<proteinExistence type="predicted"/>
<keyword evidence="2" id="KW-1185">Reference proteome</keyword>
<gene>
    <name evidence="1" type="ORF">FD03_GL002074</name>
</gene>
<organism evidence="1 2">
    <name type="scientific">Companilactobacillus nodensis DSM 19682 = JCM 14932 = NBRC 107160</name>
    <dbReference type="NCBI Taxonomy" id="1423775"/>
    <lineage>
        <taxon>Bacteria</taxon>
        <taxon>Bacillati</taxon>
        <taxon>Bacillota</taxon>
        <taxon>Bacilli</taxon>
        <taxon>Lactobacillales</taxon>
        <taxon>Lactobacillaceae</taxon>
        <taxon>Companilactobacillus</taxon>
    </lineage>
</organism>
<dbReference type="RefSeq" id="WP_025024178.1">
    <property type="nucleotide sequence ID" value="NZ_AZDZ01000003.1"/>
</dbReference>
<name>A0A0R1KMY9_9LACO</name>
<dbReference type="AlphaFoldDB" id="A0A0R1KMY9"/>
<dbReference type="eggNOG" id="ENOG5030BGH">
    <property type="taxonomic scope" value="Bacteria"/>
</dbReference>
<evidence type="ECO:0000313" key="2">
    <source>
        <dbReference type="Proteomes" id="UP000051248"/>
    </source>
</evidence>
<sequence>MKEFMNFFDWYTNYFVEIKTASENLIDPRKIKGIDKLGKVSTNGNNDAWHLKSKMDEEDLHRHLSEILKSETNIDPETEMTLTKGIDGGPMQML</sequence>
<accession>A0A0R1KMY9</accession>
<dbReference type="OrthoDB" id="2297698at2"/>
<dbReference type="EMBL" id="AZDZ01000003">
    <property type="protein sequence ID" value="KRK80647.1"/>
    <property type="molecule type" value="Genomic_DNA"/>
</dbReference>
<comment type="caution">
    <text evidence="1">The sequence shown here is derived from an EMBL/GenBank/DDBJ whole genome shotgun (WGS) entry which is preliminary data.</text>
</comment>